<dbReference type="GO" id="GO:0005737">
    <property type="term" value="C:cytoplasm"/>
    <property type="evidence" value="ECO:0007669"/>
    <property type="project" value="TreeGrafter"/>
</dbReference>
<dbReference type="GO" id="GO:0006729">
    <property type="term" value="P:tetrahydrobiopterin biosynthetic process"/>
    <property type="evidence" value="ECO:0007669"/>
    <property type="project" value="TreeGrafter"/>
</dbReference>
<dbReference type="GO" id="GO:0046654">
    <property type="term" value="P:tetrahydrofolate biosynthetic process"/>
    <property type="evidence" value="ECO:0007669"/>
    <property type="project" value="UniProtKB-UniRule"/>
</dbReference>
<dbReference type="InterPro" id="IPR043134">
    <property type="entry name" value="GTP-CH-I_N"/>
</dbReference>
<comment type="catalytic activity">
    <reaction evidence="1 6">
        <text>GTP + H2O = 7,8-dihydroneopterin 3'-triphosphate + formate + H(+)</text>
        <dbReference type="Rhea" id="RHEA:17473"/>
        <dbReference type="ChEBI" id="CHEBI:15377"/>
        <dbReference type="ChEBI" id="CHEBI:15378"/>
        <dbReference type="ChEBI" id="CHEBI:15740"/>
        <dbReference type="ChEBI" id="CHEBI:37565"/>
        <dbReference type="ChEBI" id="CHEBI:58462"/>
        <dbReference type="EC" id="3.5.4.16"/>
    </reaction>
</comment>
<dbReference type="EMBL" id="SRMF01000001">
    <property type="protein sequence ID" value="TGG95284.1"/>
    <property type="molecule type" value="Genomic_DNA"/>
</dbReference>
<dbReference type="NCBIfam" id="TIGR00063">
    <property type="entry name" value="folE"/>
    <property type="match status" value="1"/>
</dbReference>
<comment type="similarity">
    <text evidence="3 6">Belongs to the GTP cyclohydrolase I family.</text>
</comment>
<keyword evidence="6" id="KW-0479">Metal-binding</keyword>
<dbReference type="InterPro" id="IPR020602">
    <property type="entry name" value="GTP_CycHdrlase_I_dom"/>
</dbReference>
<dbReference type="InterPro" id="IPR018234">
    <property type="entry name" value="GTP_CycHdrlase_I_CS"/>
</dbReference>
<keyword evidence="6" id="KW-0342">GTP-binding</keyword>
<dbReference type="AlphaFoldDB" id="A0A4Z0WBU6"/>
<evidence type="ECO:0000259" key="7">
    <source>
        <dbReference type="Pfam" id="PF01227"/>
    </source>
</evidence>
<evidence type="ECO:0000256" key="4">
    <source>
        <dbReference type="ARBA" id="ARBA00022563"/>
    </source>
</evidence>
<comment type="subunit">
    <text evidence="6">Homopolymer.</text>
</comment>
<dbReference type="PROSITE" id="PS00859">
    <property type="entry name" value="GTP_CYCLOHYDROL_1_1"/>
    <property type="match status" value="1"/>
</dbReference>
<dbReference type="InterPro" id="IPR043133">
    <property type="entry name" value="GTP-CH-I_C/QueF"/>
</dbReference>
<dbReference type="HAMAP" id="MF_00223">
    <property type="entry name" value="FolE"/>
    <property type="match status" value="1"/>
</dbReference>
<feature type="domain" description="GTP cyclohydrolase I" evidence="7">
    <location>
        <begin position="6"/>
        <end position="182"/>
    </location>
</feature>
<dbReference type="EC" id="3.5.4.16" evidence="6"/>
<gene>
    <name evidence="6 8" type="primary">folE</name>
    <name evidence="8" type="ORF">E4656_02360</name>
</gene>
<keyword evidence="4 6" id="KW-0554">One-carbon metabolism</keyword>
<dbReference type="Gene3D" id="3.30.1130.10">
    <property type="match status" value="1"/>
</dbReference>
<dbReference type="UniPathway" id="UPA00848">
    <property type="reaction ID" value="UER00151"/>
</dbReference>
<dbReference type="PANTHER" id="PTHR11109">
    <property type="entry name" value="GTP CYCLOHYDROLASE I"/>
    <property type="match status" value="1"/>
</dbReference>
<evidence type="ECO:0000256" key="5">
    <source>
        <dbReference type="ARBA" id="ARBA00022801"/>
    </source>
</evidence>
<evidence type="ECO:0000313" key="8">
    <source>
        <dbReference type="EMBL" id="TGG95284.1"/>
    </source>
</evidence>
<evidence type="ECO:0000256" key="2">
    <source>
        <dbReference type="ARBA" id="ARBA00005080"/>
    </source>
</evidence>
<organism evidence="8 9">
    <name type="scientific">Natronospirillum operosum</name>
    <dbReference type="NCBI Taxonomy" id="2759953"/>
    <lineage>
        <taxon>Bacteria</taxon>
        <taxon>Pseudomonadati</taxon>
        <taxon>Pseudomonadota</taxon>
        <taxon>Gammaproteobacteria</taxon>
        <taxon>Oceanospirillales</taxon>
        <taxon>Natronospirillaceae</taxon>
        <taxon>Natronospirillum</taxon>
    </lineage>
</organism>
<dbReference type="NCBIfam" id="NF006825">
    <property type="entry name" value="PRK09347.1-2"/>
    <property type="match status" value="1"/>
</dbReference>
<dbReference type="Proteomes" id="UP000297475">
    <property type="component" value="Unassembled WGS sequence"/>
</dbReference>
<evidence type="ECO:0000313" key="9">
    <source>
        <dbReference type="Proteomes" id="UP000297475"/>
    </source>
</evidence>
<dbReference type="GO" id="GO:0005525">
    <property type="term" value="F:GTP binding"/>
    <property type="evidence" value="ECO:0007669"/>
    <property type="project" value="UniProtKB-KW"/>
</dbReference>
<dbReference type="Pfam" id="PF01227">
    <property type="entry name" value="GTP_cyclohydroI"/>
    <property type="match status" value="1"/>
</dbReference>
<dbReference type="OrthoDB" id="9801207at2"/>
<name>A0A4Z0WBU6_9GAMM</name>
<keyword evidence="6" id="KW-0862">Zinc</keyword>
<dbReference type="GO" id="GO:0006730">
    <property type="term" value="P:one-carbon metabolic process"/>
    <property type="evidence" value="ECO:0007669"/>
    <property type="project" value="UniProtKB-UniRule"/>
</dbReference>
<evidence type="ECO:0000256" key="6">
    <source>
        <dbReference type="HAMAP-Rule" id="MF_00223"/>
    </source>
</evidence>
<reference evidence="8 9" key="1">
    <citation type="submission" date="2019-04" db="EMBL/GenBank/DDBJ databases">
        <title>Natronospirillum operosus gen. nov., sp. nov., a haloalkaliphilic satellite isolated from decaying biomass of laboratory culture of cyanobacterium Geitlerinema sp. and proposal of Natronospirillaceae fam. nov. and Saccharospirillaceae fam. nov.</title>
        <authorList>
            <person name="Kevbrin V."/>
            <person name="Boltyanskaya Y."/>
            <person name="Koziaeva V."/>
            <person name="Grouzdev D.S."/>
            <person name="Park M."/>
            <person name="Cho J."/>
        </authorList>
    </citation>
    <scope>NUCLEOTIDE SEQUENCE [LARGE SCALE GENOMIC DNA]</scope>
    <source>
        <strain evidence="8 9">G-116</strain>
    </source>
</reference>
<keyword evidence="6" id="KW-0547">Nucleotide-binding</keyword>
<dbReference type="PANTHER" id="PTHR11109:SF7">
    <property type="entry name" value="GTP CYCLOHYDROLASE 1"/>
    <property type="match status" value="1"/>
</dbReference>
<dbReference type="FunFam" id="3.30.1130.10:FF:000001">
    <property type="entry name" value="GTP cyclohydrolase 1"/>
    <property type="match status" value="1"/>
</dbReference>
<proteinExistence type="inferred from homology"/>
<feature type="binding site" evidence="6">
    <location>
        <position position="146"/>
    </location>
    <ligand>
        <name>Zn(2+)</name>
        <dbReference type="ChEBI" id="CHEBI:29105"/>
    </ligand>
</feature>
<dbReference type="RefSeq" id="WP_135480828.1">
    <property type="nucleotide sequence ID" value="NZ_SRMF01000001.1"/>
</dbReference>
<dbReference type="GO" id="GO:0003934">
    <property type="term" value="F:GTP cyclohydrolase I activity"/>
    <property type="evidence" value="ECO:0007669"/>
    <property type="project" value="UniProtKB-UniRule"/>
</dbReference>
<keyword evidence="9" id="KW-1185">Reference proteome</keyword>
<dbReference type="InterPro" id="IPR001474">
    <property type="entry name" value="GTP_CycHdrlase_I"/>
</dbReference>
<accession>A0A4Z0WBU6</accession>
<dbReference type="Gene3D" id="1.10.286.10">
    <property type="match status" value="1"/>
</dbReference>
<protein>
    <recommendedName>
        <fullName evidence="6">GTP cyclohydrolase 1</fullName>
        <ecNumber evidence="6">3.5.4.16</ecNumber>
    </recommendedName>
    <alternativeName>
        <fullName evidence="6">GTP cyclohydrolase I</fullName>
        <shortName evidence="6">GTP-CH-I</shortName>
    </alternativeName>
</protein>
<dbReference type="SUPFAM" id="SSF55620">
    <property type="entry name" value="Tetrahydrobiopterin biosynthesis enzymes-like"/>
    <property type="match status" value="1"/>
</dbReference>
<dbReference type="NCBIfam" id="NF006826">
    <property type="entry name" value="PRK09347.1-3"/>
    <property type="match status" value="1"/>
</dbReference>
<keyword evidence="5 6" id="KW-0378">Hydrolase</keyword>
<sequence length="192" mass="21382">MTKPLSEHYEAILRGLGEDPERGGLVGTPDRAAKAMQFLTEGYQQDLQTIVNGAVFESDNDEMVVVQNIEFYSLCEHHMLPFIGKAHIAYLPTGRVLGLSKFARIVDMFARRLQIQESLTRQVALAVEEVTQATGVGVIMEAKHMCMMMRGVQKQNSSMMTSVMLGSFRENQATRAEFLNLARGSSGFFDRG</sequence>
<feature type="binding site" evidence="6">
    <location>
        <position position="75"/>
    </location>
    <ligand>
        <name>Zn(2+)</name>
        <dbReference type="ChEBI" id="CHEBI:29105"/>
    </ligand>
</feature>
<feature type="binding site" evidence="6">
    <location>
        <position position="78"/>
    </location>
    <ligand>
        <name>Zn(2+)</name>
        <dbReference type="ChEBI" id="CHEBI:29105"/>
    </ligand>
</feature>
<dbReference type="GO" id="GO:0008270">
    <property type="term" value="F:zinc ion binding"/>
    <property type="evidence" value="ECO:0007669"/>
    <property type="project" value="UniProtKB-UniRule"/>
</dbReference>
<comment type="pathway">
    <text evidence="2 6">Cofactor biosynthesis; 7,8-dihydroneopterin triphosphate biosynthesis; 7,8-dihydroneopterin triphosphate from GTP: step 1/1.</text>
</comment>
<comment type="caution">
    <text evidence="8">The sequence shown here is derived from an EMBL/GenBank/DDBJ whole genome shotgun (WGS) entry which is preliminary data.</text>
</comment>
<evidence type="ECO:0000256" key="1">
    <source>
        <dbReference type="ARBA" id="ARBA00001052"/>
    </source>
</evidence>
<evidence type="ECO:0000256" key="3">
    <source>
        <dbReference type="ARBA" id="ARBA00008085"/>
    </source>
</evidence>